<protein>
    <submittedName>
        <fullName evidence="2">Uncharacterized protein</fullName>
    </submittedName>
</protein>
<evidence type="ECO:0000313" key="5">
    <source>
        <dbReference type="Proteomes" id="UP000198431"/>
    </source>
</evidence>
<evidence type="ECO:0000256" key="1">
    <source>
        <dbReference type="SAM" id="SignalP"/>
    </source>
</evidence>
<dbReference type="AlphaFoldDB" id="A0AB36NVX7"/>
<evidence type="ECO:0000313" key="2">
    <source>
        <dbReference type="EMBL" id="OXB00570.1"/>
    </source>
</evidence>
<name>A0AB36NVX7_9FLAO</name>
<dbReference type="RefSeq" id="WP_073397385.1">
    <property type="nucleotide sequence ID" value="NZ_FRBX01000006.1"/>
</dbReference>
<feature type="signal peptide" evidence="1">
    <location>
        <begin position="1"/>
        <end position="21"/>
    </location>
</feature>
<organism evidence="2 5">
    <name type="scientific">Flavobacterium pectinovorum</name>
    <dbReference type="NCBI Taxonomy" id="29533"/>
    <lineage>
        <taxon>Bacteria</taxon>
        <taxon>Pseudomonadati</taxon>
        <taxon>Bacteroidota</taxon>
        <taxon>Flavobacteriia</taxon>
        <taxon>Flavobacteriales</taxon>
        <taxon>Flavobacteriaceae</taxon>
        <taxon>Flavobacterium</taxon>
    </lineage>
</organism>
<dbReference type="Proteomes" id="UP000198431">
    <property type="component" value="Unassembled WGS sequence"/>
</dbReference>
<sequence length="86" mass="9178">MKKAALTIGLFSLVVVTTSFTAPEMAANALNKNTYFEKSIDPRGGATGGQTKKVDGLMPTEESTLINNNLDFTAVNQSLGLNKKQD</sequence>
<evidence type="ECO:0000313" key="4">
    <source>
        <dbReference type="Proteomes" id="UP000184216"/>
    </source>
</evidence>
<evidence type="ECO:0000313" key="3">
    <source>
        <dbReference type="EMBL" id="SHN05335.1"/>
    </source>
</evidence>
<dbReference type="EMBL" id="MUHB01000023">
    <property type="protein sequence ID" value="OXB00570.1"/>
    <property type="molecule type" value="Genomic_DNA"/>
</dbReference>
<dbReference type="EMBL" id="FRBX01000006">
    <property type="protein sequence ID" value="SHN05335.1"/>
    <property type="molecule type" value="Genomic_DNA"/>
</dbReference>
<keyword evidence="4" id="KW-1185">Reference proteome</keyword>
<comment type="caution">
    <text evidence="2">The sequence shown here is derived from an EMBL/GenBank/DDBJ whole genome shotgun (WGS) entry which is preliminary data.</text>
</comment>
<feature type="chain" id="PRO_5044192092" evidence="1">
    <location>
        <begin position="22"/>
        <end position="86"/>
    </location>
</feature>
<keyword evidence="1" id="KW-0732">Signal</keyword>
<gene>
    <name evidence="2" type="ORF">B0A72_20165</name>
    <name evidence="3" type="ORF">SAMN05444387_3862</name>
</gene>
<proteinExistence type="predicted"/>
<dbReference type="Proteomes" id="UP000184216">
    <property type="component" value="Unassembled WGS sequence"/>
</dbReference>
<accession>A0AB36NVX7</accession>
<reference evidence="2 5" key="1">
    <citation type="submission" date="2016-11" db="EMBL/GenBank/DDBJ databases">
        <title>Whole genomes of Flavobacteriaceae.</title>
        <authorList>
            <person name="Stine C."/>
            <person name="Li C."/>
            <person name="Tadesse D."/>
        </authorList>
    </citation>
    <scope>NUCLEOTIDE SEQUENCE [LARGE SCALE GENOMIC DNA]</scope>
    <source>
        <strain evidence="2 5">ATCC 19366</strain>
    </source>
</reference>
<reference evidence="3 4" key="2">
    <citation type="submission" date="2016-11" db="EMBL/GenBank/DDBJ databases">
        <authorList>
            <person name="Varghese N."/>
            <person name="Submissions S."/>
        </authorList>
    </citation>
    <scope>NUCLEOTIDE SEQUENCE [LARGE SCALE GENOMIC DNA]</scope>
    <source>
        <strain evidence="3 4">DSM 6368</strain>
    </source>
</reference>